<dbReference type="InterPro" id="IPR011333">
    <property type="entry name" value="SKP1/BTB/POZ_sf"/>
</dbReference>
<accession>A0AAV5AIQ6</accession>
<dbReference type="Proteomes" id="UP001050691">
    <property type="component" value="Unassembled WGS sequence"/>
</dbReference>
<name>A0AAV5AIQ6_9AGAM</name>
<feature type="region of interest" description="Disordered" evidence="1">
    <location>
        <begin position="1"/>
        <end position="42"/>
    </location>
</feature>
<reference evidence="3" key="1">
    <citation type="submission" date="2021-10" db="EMBL/GenBank/DDBJ databases">
        <title>De novo Genome Assembly of Clathrus columnatus (Basidiomycota, Fungi) Using Illumina and Nanopore Sequence Data.</title>
        <authorList>
            <person name="Ogiso-Tanaka E."/>
            <person name="Itagaki H."/>
            <person name="Hosoya T."/>
            <person name="Hosaka K."/>
        </authorList>
    </citation>
    <scope>NUCLEOTIDE SEQUENCE</scope>
    <source>
        <strain evidence="3">MO-923</strain>
    </source>
</reference>
<proteinExistence type="predicted"/>
<evidence type="ECO:0000313" key="3">
    <source>
        <dbReference type="EMBL" id="GJJ13642.1"/>
    </source>
</evidence>
<feature type="compositionally biased region" description="Polar residues" evidence="1">
    <location>
        <begin position="20"/>
        <end position="35"/>
    </location>
</feature>
<evidence type="ECO:0000313" key="4">
    <source>
        <dbReference type="Proteomes" id="UP001050691"/>
    </source>
</evidence>
<keyword evidence="4" id="KW-1185">Reference proteome</keyword>
<dbReference type="Pfam" id="PF00651">
    <property type="entry name" value="BTB"/>
    <property type="match status" value="1"/>
</dbReference>
<dbReference type="EMBL" id="BPWL01000009">
    <property type="protein sequence ID" value="GJJ13642.1"/>
    <property type="molecule type" value="Genomic_DNA"/>
</dbReference>
<feature type="compositionally biased region" description="Low complexity" evidence="1">
    <location>
        <begin position="9"/>
        <end position="19"/>
    </location>
</feature>
<gene>
    <name evidence="3" type="ORF">Clacol_007898</name>
</gene>
<protein>
    <recommendedName>
        <fullName evidence="2">BTB domain-containing protein</fullName>
    </recommendedName>
</protein>
<dbReference type="AlphaFoldDB" id="A0AAV5AIQ6"/>
<comment type="caution">
    <text evidence="3">The sequence shown here is derived from an EMBL/GenBank/DDBJ whole genome shotgun (WGS) entry which is preliminary data.</text>
</comment>
<dbReference type="InterPro" id="IPR000210">
    <property type="entry name" value="BTB/POZ_dom"/>
</dbReference>
<sequence>MSAIDIPNTSTSISSASSSHDQLVQSQQLPENTSQRLKRPRSDTISVKIKNSESLYFPNGDIVLLSLPKDDVVTAFKVDRVFLLRASPVFEGMLELPSLDDVECHDNVPLVRLQDESEHLARFLNALYDSRCIPWKKHDADTVHIVEGILLLANKYQVDHLRERIINLLERDWPPTLSDWDINEGEIGVISDNLEGTFSIDTYTPEPCEAIRLARKCGVPSILPAAFYHLSRIRGTADRRLPTTARLVEEGERTADFLLLSVEDLRCLIVGRDAIFDVFKEYVDEATEKAIKHGHCSSSDPSECVRGLYKFGDQLEKEMLRNRDPLFLMKDGGSCFAWPLDTCDVCRGIYLTTLENNRGDFWRRLPWLFLLKISEF</sequence>
<dbReference type="Gene3D" id="3.30.710.10">
    <property type="entry name" value="Potassium Channel Kv1.1, Chain A"/>
    <property type="match status" value="1"/>
</dbReference>
<evidence type="ECO:0000256" key="1">
    <source>
        <dbReference type="SAM" id="MobiDB-lite"/>
    </source>
</evidence>
<dbReference type="SUPFAM" id="SSF54695">
    <property type="entry name" value="POZ domain"/>
    <property type="match status" value="1"/>
</dbReference>
<feature type="domain" description="BTB" evidence="2">
    <location>
        <begin position="75"/>
        <end position="169"/>
    </location>
</feature>
<organism evidence="3 4">
    <name type="scientific">Clathrus columnatus</name>
    <dbReference type="NCBI Taxonomy" id="1419009"/>
    <lineage>
        <taxon>Eukaryota</taxon>
        <taxon>Fungi</taxon>
        <taxon>Dikarya</taxon>
        <taxon>Basidiomycota</taxon>
        <taxon>Agaricomycotina</taxon>
        <taxon>Agaricomycetes</taxon>
        <taxon>Phallomycetidae</taxon>
        <taxon>Phallales</taxon>
        <taxon>Clathraceae</taxon>
        <taxon>Clathrus</taxon>
    </lineage>
</organism>
<evidence type="ECO:0000259" key="2">
    <source>
        <dbReference type="Pfam" id="PF00651"/>
    </source>
</evidence>